<evidence type="ECO:0000313" key="3">
    <source>
        <dbReference type="Proteomes" id="UP001177212"/>
    </source>
</evidence>
<dbReference type="EMBL" id="JAUYVT010000004">
    <property type="protein sequence ID" value="MDP2564282.1"/>
    <property type="molecule type" value="Genomic_DNA"/>
</dbReference>
<name>A0ABT9FBX5_9GAMM</name>
<dbReference type="GO" id="GO:0005524">
    <property type="term" value="F:ATP binding"/>
    <property type="evidence" value="ECO:0007669"/>
    <property type="project" value="UniProtKB-KW"/>
</dbReference>
<protein>
    <submittedName>
        <fullName evidence="2">ATP-binding protein</fullName>
    </submittedName>
</protein>
<proteinExistence type="predicted"/>
<dbReference type="Pfam" id="PF13401">
    <property type="entry name" value="AAA_22"/>
    <property type="match status" value="1"/>
</dbReference>
<keyword evidence="2" id="KW-0067">ATP-binding</keyword>
<sequence length="170" mass="19245">MRFVLKDLNLKNRVPCVKFVEFRRGLNFIIGPPCSGKTTLIEHVYNNAYYENKSVLMAFPVIPASKILNVDFRRLESSDVLVTQVMGAVSSTTSSLDTELRVLKLLCEYLKDGHDFSLVLIDNISYYLMKEEQSNVLALLEKIPPNLTVVVSSLVDIPDSHSKNIYLKAF</sequence>
<organism evidence="2 3">
    <name type="scientific">Pseudoalteromonas marina</name>
    <dbReference type="NCBI Taxonomy" id="267375"/>
    <lineage>
        <taxon>Bacteria</taxon>
        <taxon>Pseudomonadati</taxon>
        <taxon>Pseudomonadota</taxon>
        <taxon>Gammaproteobacteria</taxon>
        <taxon>Alteromonadales</taxon>
        <taxon>Pseudoalteromonadaceae</taxon>
        <taxon>Pseudoalteromonas</taxon>
    </lineage>
</organism>
<dbReference type="RefSeq" id="WP_305471563.1">
    <property type="nucleotide sequence ID" value="NZ_JAUYVT010000004.1"/>
</dbReference>
<dbReference type="SUPFAM" id="SSF52540">
    <property type="entry name" value="P-loop containing nucleoside triphosphate hydrolases"/>
    <property type="match status" value="1"/>
</dbReference>
<dbReference type="InterPro" id="IPR049945">
    <property type="entry name" value="AAA_22"/>
</dbReference>
<comment type="caution">
    <text evidence="2">The sequence shown here is derived from an EMBL/GenBank/DDBJ whole genome shotgun (WGS) entry which is preliminary data.</text>
</comment>
<evidence type="ECO:0000259" key="1">
    <source>
        <dbReference type="Pfam" id="PF13401"/>
    </source>
</evidence>
<dbReference type="InterPro" id="IPR027417">
    <property type="entry name" value="P-loop_NTPase"/>
</dbReference>
<accession>A0ABT9FBX5</accession>
<dbReference type="Gene3D" id="3.40.50.300">
    <property type="entry name" value="P-loop containing nucleotide triphosphate hydrolases"/>
    <property type="match status" value="1"/>
</dbReference>
<reference evidence="2" key="1">
    <citation type="submission" date="2023-07" db="EMBL/GenBank/DDBJ databases">
        <title>Genome content predicts the carbon catabolic preferences of heterotrophic bacteria.</title>
        <authorList>
            <person name="Gralka M."/>
        </authorList>
    </citation>
    <scope>NUCLEOTIDE SEQUENCE</scope>
    <source>
        <strain evidence="2">4G09</strain>
    </source>
</reference>
<keyword evidence="3" id="KW-1185">Reference proteome</keyword>
<dbReference type="Proteomes" id="UP001177212">
    <property type="component" value="Unassembled WGS sequence"/>
</dbReference>
<evidence type="ECO:0000313" key="2">
    <source>
        <dbReference type="EMBL" id="MDP2564282.1"/>
    </source>
</evidence>
<gene>
    <name evidence="2" type="ORF">Q8W34_06530</name>
</gene>
<feature type="domain" description="ORC1/DEAH AAA+ ATPase" evidence="1">
    <location>
        <begin position="23"/>
        <end position="140"/>
    </location>
</feature>
<keyword evidence="2" id="KW-0547">Nucleotide-binding</keyword>